<dbReference type="AlphaFoldDB" id="A0A1Q9DKA9"/>
<gene>
    <name evidence="1" type="ORF">AK812_SmicGene22276</name>
</gene>
<name>A0A1Q9DKA9_SYMMI</name>
<proteinExistence type="predicted"/>
<sequence length="153" mass="16998">MQIDTRNEPELALRVGEAMRIRAGLPTAGVYLEYRGPLKKKELGQLPDPLGKVSIERFSIFDPNNRLRIQQPTFPGRGAADIRPKDCLGVGRSSTAPAEPMKSLYSTDFTHKDWRRCLGGRLWCYGDETRPSSQEGMDLADVGCRCSEGAKTV</sequence>
<reference evidence="1 2" key="1">
    <citation type="submission" date="2016-02" db="EMBL/GenBank/DDBJ databases">
        <title>Genome analysis of coral dinoflagellate symbionts highlights evolutionary adaptations to a symbiotic lifestyle.</title>
        <authorList>
            <person name="Aranda M."/>
            <person name="Li Y."/>
            <person name="Liew Y.J."/>
            <person name="Baumgarten S."/>
            <person name="Simakov O."/>
            <person name="Wilson M."/>
            <person name="Piel J."/>
            <person name="Ashoor H."/>
            <person name="Bougouffa S."/>
            <person name="Bajic V.B."/>
            <person name="Ryu T."/>
            <person name="Ravasi T."/>
            <person name="Bayer T."/>
            <person name="Micklem G."/>
            <person name="Kim H."/>
            <person name="Bhak J."/>
            <person name="Lajeunesse T.C."/>
            <person name="Voolstra C.R."/>
        </authorList>
    </citation>
    <scope>NUCLEOTIDE SEQUENCE [LARGE SCALE GENOMIC DNA]</scope>
    <source>
        <strain evidence="1 2">CCMP2467</strain>
    </source>
</reference>
<protein>
    <submittedName>
        <fullName evidence="1">Uncharacterized protein</fullName>
    </submittedName>
</protein>
<keyword evidence="2" id="KW-1185">Reference proteome</keyword>
<evidence type="ECO:0000313" key="1">
    <source>
        <dbReference type="EMBL" id="OLP95580.1"/>
    </source>
</evidence>
<accession>A0A1Q9DKA9</accession>
<comment type="caution">
    <text evidence="1">The sequence shown here is derived from an EMBL/GenBank/DDBJ whole genome shotgun (WGS) entry which is preliminary data.</text>
</comment>
<dbReference type="EMBL" id="LSRX01000498">
    <property type="protein sequence ID" value="OLP95580.1"/>
    <property type="molecule type" value="Genomic_DNA"/>
</dbReference>
<evidence type="ECO:0000313" key="2">
    <source>
        <dbReference type="Proteomes" id="UP000186817"/>
    </source>
</evidence>
<dbReference type="Proteomes" id="UP000186817">
    <property type="component" value="Unassembled WGS sequence"/>
</dbReference>
<organism evidence="1 2">
    <name type="scientific">Symbiodinium microadriaticum</name>
    <name type="common">Dinoflagellate</name>
    <name type="synonym">Zooxanthella microadriatica</name>
    <dbReference type="NCBI Taxonomy" id="2951"/>
    <lineage>
        <taxon>Eukaryota</taxon>
        <taxon>Sar</taxon>
        <taxon>Alveolata</taxon>
        <taxon>Dinophyceae</taxon>
        <taxon>Suessiales</taxon>
        <taxon>Symbiodiniaceae</taxon>
        <taxon>Symbiodinium</taxon>
    </lineage>
</organism>